<keyword evidence="7" id="KW-0007">Acetylation</keyword>
<dbReference type="GO" id="GO:0000993">
    <property type="term" value="F:RNA polymerase II complex binding"/>
    <property type="evidence" value="ECO:0007669"/>
    <property type="project" value="InterPro"/>
</dbReference>
<dbReference type="InterPro" id="IPR021605">
    <property type="entry name" value="Pcf11_Clp1-ID"/>
</dbReference>
<dbReference type="GO" id="GO:0003729">
    <property type="term" value="F:mRNA binding"/>
    <property type="evidence" value="ECO:0007669"/>
    <property type="project" value="InterPro"/>
</dbReference>
<feature type="compositionally biased region" description="Low complexity" evidence="15">
    <location>
        <begin position="174"/>
        <end position="186"/>
    </location>
</feature>
<feature type="compositionally biased region" description="Basic and acidic residues" evidence="15">
    <location>
        <begin position="530"/>
        <end position="568"/>
    </location>
</feature>
<dbReference type="CTD" id="51585"/>
<evidence type="ECO:0000256" key="7">
    <source>
        <dbReference type="ARBA" id="ARBA00022990"/>
    </source>
</evidence>
<feature type="compositionally biased region" description="Basic and acidic residues" evidence="15">
    <location>
        <begin position="381"/>
        <end position="422"/>
    </location>
</feature>
<dbReference type="InterPro" id="IPR047415">
    <property type="entry name" value="Pcf11_CID"/>
</dbReference>
<feature type="compositionally biased region" description="Acidic residues" evidence="15">
    <location>
        <begin position="1302"/>
        <end position="1313"/>
    </location>
</feature>
<feature type="domain" description="CID" evidence="16">
    <location>
        <begin position="14"/>
        <end position="142"/>
    </location>
</feature>
<feature type="compositionally biased region" description="Basic and acidic residues" evidence="15">
    <location>
        <begin position="308"/>
        <end position="318"/>
    </location>
</feature>
<feature type="region of interest" description="Disordered" evidence="15">
    <location>
        <begin position="749"/>
        <end position="781"/>
    </location>
</feature>
<accession>A0A9V1FMC4</accession>
<evidence type="ECO:0000256" key="3">
    <source>
        <dbReference type="ARBA" id="ARBA00022499"/>
    </source>
</evidence>
<feature type="compositionally biased region" description="Polar residues" evidence="15">
    <location>
        <begin position="1124"/>
        <end position="1133"/>
    </location>
</feature>
<feature type="compositionally biased region" description="Basic and acidic residues" evidence="15">
    <location>
        <begin position="343"/>
        <end position="365"/>
    </location>
</feature>
<dbReference type="GO" id="GO:0005737">
    <property type="term" value="C:cytoplasm"/>
    <property type="evidence" value="ECO:0007669"/>
    <property type="project" value="TreeGrafter"/>
</dbReference>
<evidence type="ECO:0000256" key="12">
    <source>
        <dbReference type="ARBA" id="ARBA00068814"/>
    </source>
</evidence>
<feature type="compositionally biased region" description="Basic and acidic residues" evidence="15">
    <location>
        <begin position="1518"/>
        <end position="1528"/>
    </location>
</feature>
<dbReference type="Pfam" id="PF20844">
    <property type="entry name" value="PCF11_RFEG_rpt"/>
    <property type="match status" value="2"/>
</dbReference>
<feature type="region of interest" description="Disordered" evidence="15">
    <location>
        <begin position="1516"/>
        <end position="1554"/>
    </location>
</feature>
<dbReference type="CDD" id="cd16982">
    <property type="entry name" value="CID_Pcf11"/>
    <property type="match status" value="1"/>
</dbReference>
<protein>
    <recommendedName>
        <fullName evidence="12">Pre-mRNA cleavage complex 2 protein Pcf11</fullName>
    </recommendedName>
    <alternativeName>
        <fullName evidence="13">Pre-mRNA cleavage complex II protein Pcf11</fullName>
    </alternativeName>
</protein>
<dbReference type="InterPro" id="IPR008942">
    <property type="entry name" value="ENTH_VHS"/>
</dbReference>
<feature type="compositionally biased region" description="Low complexity" evidence="15">
    <location>
        <begin position="1161"/>
        <end position="1174"/>
    </location>
</feature>
<proteinExistence type="predicted"/>
<sequence>MSEQTPAEAGTAGAREDACRDYQSSLEDLTFNSKPHINMLTILAEENLPFAKEIVSLIEAQTAKAPSSEKLPVMYLMDSIVKNVGREYLTAFTKNLVATFICVFEKVDENTRKSLFKLRSTWDEIFPLKKLYALDVRVNSLDPAWPIKPLPPNVNTSSIHVNPKFLNKSPEEPSTPGTVVSSPSISTPPIVPDIQKNLTQEQLIRQQLLAKQKQLLELQQKKLELELEQAKAQLAVSLSVQQETSNLGPGSAPSKLHVPPIPPLAVKPPHQVPVQPEKSRPGPSLQIQDLKGTNRDPRLNRMSQHSSHGKDQSHRKEFLMNTLNQSDIKTSKTVPSEKLNSSKQEKSKSGEKITKKELDQLDSKSKSKSKSPSPLKNKLSHTKDLKNQESESARVSDMSKRDPRLKKHLQDKTDSKDDDVKDKRKTAEKKDKDEHMKSSEHRLVGSRNKIINGIVQKQDTITEESEKQGTKPGRSSTRKRSRSRSPKSRSPIIHSPKRRDRRSPKRRQRSMSPTSTPKAGKIRQSGVKQSHMEEFTLPSREERNAKRSNKQDIRDPRRIKKTEEERPQEAANQHSTKSGTEPKENIENWQSSKSTKRWKSGWEENKSLQQGDEHSKSPHLRHRESWSSTKGILSPRTPKQQHRLSVDANLQIPKELTLASKRELLQKTSERLASGEITQDEFLVVVHQIRQLFQYQEGVREEQRSPFNDRFPLKRPRYEDSDKPFVDSPASRFAGLDTNQRLTALAEDRPLFDGPSRPSVTRDGPTKMIFEGPNKLSPRIDGPPTPGSLRFDGSPGQMGGGGPLRFEGPQGQLGGGCPLRFEGPPGPVGTPLRFEGPIGQAGGGGFRFEGSPGLRFEGSAGGLRFEGPGGQPVGGLRFEGHRGQPVGGLRFEGPHGQPVGGLRFDNPRGQPVGGLRFEGGHGPSGAAIRFDGPHGQPAGGIRFEGPLLQQGVGMRFEGPHGQSVAGLRFEGQHNQLGGNLRFEGPHGQPGVGIRFEGPLVQQGGGMRFEGPSVPGGGLRIEGPLGQGGPRFEGCHALRFDGQPGQPSLLPRFDGLHGQPGPRFERTGQPGPQRFDGPPGQQVQPRFDGVPQRFDGPQHQQASRFDIPLGLQSTRFDNHPSQRLESVSFNQSGPYNDPPGNAFNAPSQGLQFQRHEQMFDSPQGPNFNGPHGPGNQSFSNPLNRASGHYFDEKNLQSSQFGNFGNLPAPITVGNIQASQQVLTGVAQPVAFGQGQQFLPVHPQNPGAFVQNPSGALPKAYPDNHLSQVDVNELFSKLLKTGILKLSQPDSATTLNEVAAQPAPEEEEDQNEDQDVPDLTNFTIEELKQRYDSVINRLYTGIQCYSCGMRFTTSQTDVYADHLDWHYRQNRTEKDVSRKVTHRRWYYSLTDWIEFEEIADLEERAKSQFFEKVHEEVVLKTQEAAKEKEFQSVPAGPAGAVESCEICQEQFEQYWDEEEEEWHLKNAIRVDGKIYHPSCYEDYQNTSSFDCTPSPSKTPVENPLNIMLNIVKNELQEPCESPKVKEERIDTPPACTEESIATPTEIKTESDTVESV</sequence>
<keyword evidence="2" id="KW-0488">Methylation</keyword>
<dbReference type="GO" id="GO:0005849">
    <property type="term" value="C:mRNA cleavage factor complex"/>
    <property type="evidence" value="ECO:0007669"/>
    <property type="project" value="InterPro"/>
</dbReference>
<organism evidence="17 18">
    <name type="scientific">Panthera pardus</name>
    <name type="common">Leopard</name>
    <name type="synonym">Felis pardus</name>
    <dbReference type="NCBI Taxonomy" id="9691"/>
    <lineage>
        <taxon>Eukaryota</taxon>
        <taxon>Metazoa</taxon>
        <taxon>Chordata</taxon>
        <taxon>Craniata</taxon>
        <taxon>Vertebrata</taxon>
        <taxon>Euteleostomi</taxon>
        <taxon>Mammalia</taxon>
        <taxon>Eutheria</taxon>
        <taxon>Laurasiatheria</taxon>
        <taxon>Carnivora</taxon>
        <taxon>Feliformia</taxon>
        <taxon>Felidae</taxon>
        <taxon>Pantherinae</taxon>
        <taxon>Panthera</taxon>
    </lineage>
</organism>
<comment type="subunit">
    <text evidence="11">Associates with the phosphorylated CTD domain of POLR2A /RNA polymerase II.</text>
</comment>
<dbReference type="SUPFAM" id="SSF48464">
    <property type="entry name" value="ENTH/VHS domain"/>
    <property type="match status" value="1"/>
</dbReference>
<dbReference type="PROSITE" id="PS51391">
    <property type="entry name" value="CID"/>
    <property type="match status" value="1"/>
</dbReference>
<feature type="region of interest" description="Disordered" evidence="15">
    <location>
        <begin position="1294"/>
        <end position="1313"/>
    </location>
</feature>
<evidence type="ECO:0000256" key="2">
    <source>
        <dbReference type="ARBA" id="ARBA00022481"/>
    </source>
</evidence>
<evidence type="ECO:0000256" key="4">
    <source>
        <dbReference type="ARBA" id="ARBA00022553"/>
    </source>
</evidence>
<dbReference type="Pfam" id="PF20827">
    <property type="entry name" value="PCF11_charged"/>
    <property type="match status" value="1"/>
</dbReference>
<keyword evidence="17" id="KW-1185">Reference proteome</keyword>
<evidence type="ECO:0000256" key="13">
    <source>
        <dbReference type="ARBA" id="ARBA00083113"/>
    </source>
</evidence>
<dbReference type="InterPro" id="IPR048830">
    <property type="entry name" value="PCF11_helical"/>
</dbReference>
<gene>
    <name evidence="18" type="primary">PCF11</name>
</gene>
<keyword evidence="4" id="KW-0597">Phosphoprotein</keyword>
<feature type="compositionally biased region" description="Basic and acidic residues" evidence="15">
    <location>
        <begin position="428"/>
        <end position="443"/>
    </location>
</feature>
<dbReference type="InterPro" id="IPR048829">
    <property type="entry name" value="PCF11_RFEG_rpt"/>
</dbReference>
<dbReference type="Proteomes" id="UP001165780">
    <property type="component" value="Unplaced"/>
</dbReference>
<dbReference type="GeneID" id="109267283"/>
<feature type="coiled-coil region" evidence="14">
    <location>
        <begin position="208"/>
        <end position="235"/>
    </location>
</feature>
<dbReference type="PANTHER" id="PTHR15921">
    <property type="entry name" value="PRE-MRNA CLEAVAGE COMPLEX II"/>
    <property type="match status" value="1"/>
</dbReference>
<evidence type="ECO:0000256" key="15">
    <source>
        <dbReference type="SAM" id="MobiDB-lite"/>
    </source>
</evidence>
<name>A0A9V1FMC4_PANPR</name>
<evidence type="ECO:0000256" key="9">
    <source>
        <dbReference type="ARBA" id="ARBA00023242"/>
    </source>
</evidence>
<dbReference type="InterPro" id="IPR054127">
    <property type="entry name" value="Pcf11_C"/>
</dbReference>
<evidence type="ECO:0000256" key="5">
    <source>
        <dbReference type="ARBA" id="ARBA00022664"/>
    </source>
</evidence>
<dbReference type="InterPro" id="IPR048832">
    <property type="entry name" value="PCF11_charged"/>
</dbReference>
<feature type="compositionally biased region" description="Polar residues" evidence="15">
    <location>
        <begin position="321"/>
        <end position="334"/>
    </location>
</feature>
<keyword evidence="6" id="KW-0832">Ubl conjugation</keyword>
<evidence type="ECO:0000256" key="6">
    <source>
        <dbReference type="ARBA" id="ARBA00022843"/>
    </source>
</evidence>
<feature type="region of interest" description="Disordered" evidence="15">
    <location>
        <begin position="244"/>
        <end position="650"/>
    </location>
</feature>
<dbReference type="Pfam" id="PF20845">
    <property type="entry name" value="Pcf11_helical"/>
    <property type="match status" value="1"/>
</dbReference>
<evidence type="ECO:0000313" key="17">
    <source>
        <dbReference type="Proteomes" id="UP001165780"/>
    </source>
</evidence>
<feature type="region of interest" description="Disordered" evidence="15">
    <location>
        <begin position="1124"/>
        <end position="1186"/>
    </location>
</feature>
<keyword evidence="9" id="KW-0539">Nucleus</keyword>
<dbReference type="InterPro" id="IPR006569">
    <property type="entry name" value="CID_dom"/>
</dbReference>
<feature type="compositionally biased region" description="Basic residues" evidence="15">
    <location>
        <begin position="495"/>
        <end position="509"/>
    </location>
</feature>
<evidence type="ECO:0000256" key="14">
    <source>
        <dbReference type="SAM" id="Coils"/>
    </source>
</evidence>
<keyword evidence="5" id="KW-0507">mRNA processing</keyword>
<keyword evidence="3" id="KW-1017">Isopeptide bond</keyword>
<dbReference type="Pfam" id="PF04818">
    <property type="entry name" value="CID"/>
    <property type="match status" value="1"/>
</dbReference>
<evidence type="ECO:0000256" key="11">
    <source>
        <dbReference type="ARBA" id="ARBA00063659"/>
    </source>
</evidence>
<dbReference type="Pfam" id="PF11526">
    <property type="entry name" value="Pfc11_Clp1_ID"/>
    <property type="match status" value="1"/>
</dbReference>
<dbReference type="InterPro" id="IPR045154">
    <property type="entry name" value="PCF11-like"/>
</dbReference>
<evidence type="ECO:0000259" key="16">
    <source>
        <dbReference type="PROSITE" id="PS51391"/>
    </source>
</evidence>
<dbReference type="FunFam" id="1.25.40.90:FF:000015">
    <property type="entry name" value="Pre-mRNA cleavage complex 2 protein Pcf11"/>
    <property type="match status" value="1"/>
</dbReference>
<feature type="compositionally biased region" description="Basic and acidic residues" evidence="15">
    <location>
        <begin position="716"/>
        <end position="725"/>
    </location>
</feature>
<keyword evidence="8 14" id="KW-0175">Coiled coil</keyword>
<comment type="subcellular location">
    <subcellularLocation>
        <location evidence="1">Nucleus</location>
    </subcellularLocation>
</comment>
<dbReference type="RefSeq" id="XP_019305507.1">
    <property type="nucleotide sequence ID" value="XM_019449962.2"/>
</dbReference>
<evidence type="ECO:0000256" key="1">
    <source>
        <dbReference type="ARBA" id="ARBA00004123"/>
    </source>
</evidence>
<dbReference type="GO" id="GO:0031124">
    <property type="term" value="P:mRNA 3'-end processing"/>
    <property type="evidence" value="ECO:0007669"/>
    <property type="project" value="InterPro"/>
</dbReference>
<dbReference type="SMART" id="SM00582">
    <property type="entry name" value="RPR"/>
    <property type="match status" value="1"/>
</dbReference>
<dbReference type="Gene3D" id="1.25.40.90">
    <property type="match status" value="1"/>
</dbReference>
<feature type="region of interest" description="Disordered" evidence="15">
    <location>
        <begin position="707"/>
        <end position="732"/>
    </location>
</feature>
<dbReference type="PANTHER" id="PTHR15921:SF3">
    <property type="entry name" value="PRE-MRNA CLEAVAGE COMPLEX 2 PROTEIN PCF11"/>
    <property type="match status" value="1"/>
</dbReference>
<feature type="compositionally biased region" description="Basic and acidic residues" evidence="15">
    <location>
        <begin position="600"/>
        <end position="616"/>
    </location>
</feature>
<feature type="compositionally biased region" description="Polar residues" evidence="15">
    <location>
        <begin position="570"/>
        <end position="579"/>
    </location>
</feature>
<evidence type="ECO:0000256" key="8">
    <source>
        <dbReference type="ARBA" id="ARBA00023054"/>
    </source>
</evidence>
<dbReference type="Pfam" id="PF21936">
    <property type="entry name" value="Pcf11_C"/>
    <property type="match status" value="1"/>
</dbReference>
<reference evidence="18" key="1">
    <citation type="submission" date="2025-08" db="UniProtKB">
        <authorList>
            <consortium name="RefSeq"/>
        </authorList>
    </citation>
    <scope>IDENTIFICATION</scope>
    <source>
        <tissue evidence="18">Whole blood</tissue>
    </source>
</reference>
<evidence type="ECO:0000313" key="18">
    <source>
        <dbReference type="RefSeq" id="XP_019305507.1"/>
    </source>
</evidence>
<evidence type="ECO:0000256" key="10">
    <source>
        <dbReference type="ARBA" id="ARBA00057101"/>
    </source>
</evidence>
<dbReference type="GO" id="GO:0006369">
    <property type="term" value="P:termination of RNA polymerase II transcription"/>
    <property type="evidence" value="ECO:0007669"/>
    <property type="project" value="InterPro"/>
</dbReference>
<feature type="region of interest" description="Disordered" evidence="15">
    <location>
        <begin position="166"/>
        <end position="186"/>
    </location>
</feature>
<comment type="function">
    <text evidence="10">Component of pre-mRNA cleavage complex II, which promotes transcription termination by RNA polymerase II.</text>
</comment>
<feature type="compositionally biased region" description="Basic residues" evidence="15">
    <location>
        <begin position="476"/>
        <end position="487"/>
    </location>
</feature>